<feature type="transmembrane region" description="Helical" evidence="7">
    <location>
        <begin position="261"/>
        <end position="280"/>
    </location>
</feature>
<comment type="similarity">
    <text evidence="7">Belongs to the DHHC palmitoyltransferase family.</text>
</comment>
<evidence type="ECO:0000256" key="7">
    <source>
        <dbReference type="RuleBase" id="RU079119"/>
    </source>
</evidence>
<dbReference type="InterPro" id="IPR001594">
    <property type="entry name" value="Palmitoyltrfase_DHHC"/>
</dbReference>
<gene>
    <name evidence="9" type="ORF">HHUSO_G8632</name>
</gene>
<dbReference type="EMBL" id="JAHFZB010000007">
    <property type="protein sequence ID" value="KAK6487447.1"/>
    <property type="molecule type" value="Genomic_DNA"/>
</dbReference>
<evidence type="ECO:0000256" key="2">
    <source>
        <dbReference type="ARBA" id="ARBA00022679"/>
    </source>
</evidence>
<comment type="domain">
    <text evidence="7">The DHHC domain is required for palmitoyltransferase activity.</text>
</comment>
<keyword evidence="5 7" id="KW-0472">Membrane</keyword>
<evidence type="ECO:0000313" key="9">
    <source>
        <dbReference type="EMBL" id="KAK6487447.1"/>
    </source>
</evidence>
<evidence type="ECO:0000256" key="3">
    <source>
        <dbReference type="ARBA" id="ARBA00022692"/>
    </source>
</evidence>
<evidence type="ECO:0000256" key="1">
    <source>
        <dbReference type="ARBA" id="ARBA00004141"/>
    </source>
</evidence>
<feature type="transmembrane region" description="Helical" evidence="7">
    <location>
        <begin position="314"/>
        <end position="338"/>
    </location>
</feature>
<dbReference type="Pfam" id="PF01529">
    <property type="entry name" value="DHHC"/>
    <property type="match status" value="1"/>
</dbReference>
<dbReference type="EC" id="2.3.1.225" evidence="7"/>
<feature type="domain" description="Palmitoyltransferase DHHC" evidence="8">
    <location>
        <begin position="217"/>
        <end position="348"/>
    </location>
</feature>
<evidence type="ECO:0000259" key="8">
    <source>
        <dbReference type="Pfam" id="PF01529"/>
    </source>
</evidence>
<dbReference type="PROSITE" id="PS50216">
    <property type="entry name" value="DHHC"/>
    <property type="match status" value="1"/>
</dbReference>
<evidence type="ECO:0000256" key="6">
    <source>
        <dbReference type="ARBA" id="ARBA00023315"/>
    </source>
</evidence>
<keyword evidence="2 7" id="KW-0808">Transferase</keyword>
<protein>
    <recommendedName>
        <fullName evidence="7">Palmitoyltransferase</fullName>
        <ecNumber evidence="7">2.3.1.225</ecNumber>
    </recommendedName>
</protein>
<comment type="subcellular location">
    <subcellularLocation>
        <location evidence="1">Membrane</location>
        <topology evidence="1">Multi-pass membrane protein</topology>
    </subcellularLocation>
</comment>
<evidence type="ECO:0000256" key="4">
    <source>
        <dbReference type="ARBA" id="ARBA00022989"/>
    </source>
</evidence>
<dbReference type="Proteomes" id="UP001369086">
    <property type="component" value="Unassembled WGS sequence"/>
</dbReference>
<comment type="caution">
    <text evidence="9">The sequence shown here is derived from an EMBL/GenBank/DDBJ whole genome shotgun (WGS) entry which is preliminary data.</text>
</comment>
<evidence type="ECO:0000256" key="5">
    <source>
        <dbReference type="ARBA" id="ARBA00023136"/>
    </source>
</evidence>
<dbReference type="PANTHER" id="PTHR12246">
    <property type="entry name" value="PALMITOYLTRANSFERASE ZDHHC16"/>
    <property type="match status" value="1"/>
</dbReference>
<proteinExistence type="inferred from homology"/>
<keyword evidence="4 7" id="KW-1133">Transmembrane helix</keyword>
<feature type="transmembrane region" description="Helical" evidence="7">
    <location>
        <begin position="175"/>
        <end position="196"/>
    </location>
</feature>
<name>A0ABR0ZRJ9_HUSHU</name>
<reference evidence="9 10" key="1">
    <citation type="submission" date="2021-05" db="EMBL/GenBank/DDBJ databases">
        <authorList>
            <person name="Zahm M."/>
            <person name="Klopp C."/>
            <person name="Cabau C."/>
            <person name="Kuhl H."/>
            <person name="Suciu R."/>
            <person name="Ciorpac M."/>
            <person name="Holostenco D."/>
            <person name="Gessner J."/>
            <person name="Wuertz S."/>
            <person name="Hohne C."/>
            <person name="Stock M."/>
            <person name="Gislard M."/>
            <person name="Lluch J."/>
            <person name="Milhes M."/>
            <person name="Lampietro C."/>
            <person name="Lopez Roques C."/>
            <person name="Donnadieu C."/>
            <person name="Du K."/>
            <person name="Schartl M."/>
            <person name="Guiguen Y."/>
        </authorList>
    </citation>
    <scope>NUCLEOTIDE SEQUENCE [LARGE SCALE GENOMIC DNA]</scope>
    <source>
        <strain evidence="9">Hh-F2</strain>
        <tissue evidence="9">Blood</tissue>
    </source>
</reference>
<feature type="transmembrane region" description="Helical" evidence="7">
    <location>
        <begin position="140"/>
        <end position="169"/>
    </location>
</feature>
<keyword evidence="10" id="KW-1185">Reference proteome</keyword>
<keyword evidence="6 7" id="KW-0012">Acyltransferase</keyword>
<keyword evidence="3 7" id="KW-0812">Transmembrane</keyword>
<evidence type="ECO:0000313" key="10">
    <source>
        <dbReference type="Proteomes" id="UP001369086"/>
    </source>
</evidence>
<dbReference type="InterPro" id="IPR039859">
    <property type="entry name" value="PFA4/ZDH16/20/ERF2-like"/>
</dbReference>
<sequence length="421" mass="48834">MGVRKGGRSDIVKKVSGIRKIHRLKKRNKNKIINNKIAAGDEGRANGDEHKRSIHIKVCCRRGMQGRTRLFSCAMRLFLRCFRLGQRRGRSKLLKRAGELWSYGKLCAKSLFYNSLTNSDVIIDSLFEPIYWLVDHVTRWFGVAFVCLVIVLTSSIVLIVYICLLPLILDTYSPAWIIWHVCYGHWNLLMIVFHYYKAARTSPGCPPQMKTDSPSVSICKKCIAPKPPRTHHCSICNRCILKMDHHCPWLNNCVGHFNHRYFFSFCLFMTMGCLYCSISSRDMFIDAYNAVETYYQTPPPPFTFKERVFHKCIIYLWVLCSSVALALGGLTLWHAMLISRGETSIERHINRKEKHRLEKKGKVFRNIFHYGRMNNWKVFFGVETRSHWLTRVLLPSAHPPYGDGLTWTHSPTATRRTLLAI</sequence>
<accession>A0ABR0ZRJ9</accession>
<comment type="catalytic activity">
    <reaction evidence="7">
        <text>L-cysteinyl-[protein] + hexadecanoyl-CoA = S-hexadecanoyl-L-cysteinyl-[protein] + CoA</text>
        <dbReference type="Rhea" id="RHEA:36683"/>
        <dbReference type="Rhea" id="RHEA-COMP:10131"/>
        <dbReference type="Rhea" id="RHEA-COMP:11032"/>
        <dbReference type="ChEBI" id="CHEBI:29950"/>
        <dbReference type="ChEBI" id="CHEBI:57287"/>
        <dbReference type="ChEBI" id="CHEBI:57379"/>
        <dbReference type="ChEBI" id="CHEBI:74151"/>
        <dbReference type="EC" id="2.3.1.225"/>
    </reaction>
</comment>
<organism evidence="9 10">
    <name type="scientific">Huso huso</name>
    <name type="common">Beluga</name>
    <name type="synonym">Acipenser huso</name>
    <dbReference type="NCBI Taxonomy" id="61971"/>
    <lineage>
        <taxon>Eukaryota</taxon>
        <taxon>Metazoa</taxon>
        <taxon>Chordata</taxon>
        <taxon>Craniata</taxon>
        <taxon>Vertebrata</taxon>
        <taxon>Euteleostomi</taxon>
        <taxon>Actinopterygii</taxon>
        <taxon>Chondrostei</taxon>
        <taxon>Acipenseriformes</taxon>
        <taxon>Acipenseridae</taxon>
        <taxon>Huso</taxon>
    </lineage>
</organism>